<reference evidence="1 2" key="1">
    <citation type="submission" date="2017-11" db="EMBL/GenBank/DDBJ databases">
        <title>Genome sequence of Mesoplasma coleopterae BARC 779 (ATCC 49583).</title>
        <authorList>
            <person name="Lo W.-S."/>
            <person name="Kuo C.-H."/>
        </authorList>
    </citation>
    <scope>NUCLEOTIDE SEQUENCE [LARGE SCALE GENOMIC DNA]</scope>
    <source>
        <strain evidence="1 2">BARC 779</strain>
    </source>
</reference>
<evidence type="ECO:0000313" key="1">
    <source>
        <dbReference type="EMBL" id="ATZ21091.1"/>
    </source>
</evidence>
<dbReference type="EMBL" id="CP024968">
    <property type="protein sequence ID" value="ATZ21091.1"/>
    <property type="molecule type" value="Genomic_DNA"/>
</dbReference>
<dbReference type="Proteomes" id="UP000232221">
    <property type="component" value="Chromosome"/>
</dbReference>
<dbReference type="KEGG" id="mcol:MCOLE_v1c05800"/>
<keyword evidence="2" id="KW-1185">Reference proteome</keyword>
<protein>
    <submittedName>
        <fullName evidence="1">Uncharacterized protein</fullName>
    </submittedName>
</protein>
<dbReference type="RefSeq" id="WP_100671321.1">
    <property type="nucleotide sequence ID" value="NZ_CP022510.1"/>
</dbReference>
<proteinExistence type="predicted"/>
<dbReference type="OrthoDB" id="392095at2"/>
<evidence type="ECO:0000313" key="2">
    <source>
        <dbReference type="Proteomes" id="UP000232221"/>
    </source>
</evidence>
<dbReference type="AlphaFoldDB" id="A0A2K8P2V3"/>
<gene>
    <name evidence="1" type="ORF">MCOLE_v1c05800</name>
</gene>
<name>A0A2K8P2V3_9MOLU</name>
<sequence length="189" mass="22875">MKNNLEKLSEIKINEELNNKVFRDFIKYFESKNKLKISENLLTKFESTVNKIATYNDHEFVKQSDLFGMLFIEQNEIVNFSEKFKEAIRETMFKEVIHYQTLNSNLKDEFEIKYNKKTLTKEEKEHASKLVKWIRNQVEIFSNEKLINENPQLQNKITGEVVKEFFREQNEIFIKIYKWHANVFEVMTK</sequence>
<organism evidence="1 2">
    <name type="scientific">Mesoplasma coleopterae</name>
    <dbReference type="NCBI Taxonomy" id="324078"/>
    <lineage>
        <taxon>Bacteria</taxon>
        <taxon>Bacillati</taxon>
        <taxon>Mycoplasmatota</taxon>
        <taxon>Mollicutes</taxon>
        <taxon>Entomoplasmatales</taxon>
        <taxon>Entomoplasmataceae</taxon>
        <taxon>Mesoplasma</taxon>
    </lineage>
</organism>
<accession>A0A2K8P2V3</accession>